<evidence type="ECO:0000313" key="9">
    <source>
        <dbReference type="Proteomes" id="UP001165363"/>
    </source>
</evidence>
<evidence type="ECO:0000256" key="6">
    <source>
        <dbReference type="ARBA" id="ARBA00058104"/>
    </source>
</evidence>
<gene>
    <name evidence="8" type="ORF">LZ536_08170</name>
</gene>
<dbReference type="Proteomes" id="UP001165363">
    <property type="component" value="Unassembled WGS sequence"/>
</dbReference>
<evidence type="ECO:0000256" key="2">
    <source>
        <dbReference type="ARBA" id="ARBA00010766"/>
    </source>
</evidence>
<evidence type="ECO:0000256" key="3">
    <source>
        <dbReference type="ARBA" id="ARBA00022688"/>
    </source>
</evidence>
<keyword evidence="4" id="KW-0809">Transit peptide</keyword>
<feature type="domain" description="COQ9 C-terminal" evidence="7">
    <location>
        <begin position="120"/>
        <end position="190"/>
    </location>
</feature>
<dbReference type="InterPro" id="IPR013718">
    <property type="entry name" value="COQ9_C"/>
</dbReference>
<comment type="function">
    <text evidence="6">Membrane-associated protein that warps the membrane surface to access and bind aromatic isoprenes with high specificity, including ubiquinone (CoQ) isoprene intermediates and presents them directly to COQ7, therefore facilitating the COQ7-mediated hydroxylase step. Participates in the biosynthesis of coenzyme Q, also named ubiquinone, an essential lipid-soluble electron transporter for aerobic cellular respiration.</text>
</comment>
<dbReference type="NCBIfam" id="TIGR02396">
    <property type="entry name" value="diverge_rpsU"/>
    <property type="match status" value="1"/>
</dbReference>
<dbReference type="Gene3D" id="1.10.357.10">
    <property type="entry name" value="Tetracycline Repressor, domain 2"/>
    <property type="match status" value="1"/>
</dbReference>
<dbReference type="RefSeq" id="WP_249847985.1">
    <property type="nucleotide sequence ID" value="NZ_JAMGBD010000001.1"/>
</dbReference>
<dbReference type="InterPro" id="IPR012762">
    <property type="entry name" value="Ubiq_biosynth_COQ9"/>
</dbReference>
<keyword evidence="3" id="KW-0831">Ubiquinone biosynthesis</keyword>
<keyword evidence="9" id="KW-1185">Reference proteome</keyword>
<dbReference type="Pfam" id="PF08511">
    <property type="entry name" value="COQ9"/>
    <property type="match status" value="1"/>
</dbReference>
<proteinExistence type="inferred from homology"/>
<protein>
    <submittedName>
        <fullName evidence="8">COQ9 family protein</fullName>
    </submittedName>
</protein>
<comment type="similarity">
    <text evidence="2">Belongs to the COQ9 family.</text>
</comment>
<dbReference type="PANTHER" id="PTHR21427:SF19">
    <property type="entry name" value="UBIQUINONE BIOSYNTHESIS PROTEIN COQ9, MITOCHONDRIAL"/>
    <property type="match status" value="1"/>
</dbReference>
<dbReference type="PANTHER" id="PTHR21427">
    <property type="entry name" value="UBIQUINONE BIOSYNTHESIS PROTEIN COQ9, MITOCHONDRIAL"/>
    <property type="match status" value="1"/>
</dbReference>
<name>A0ABT0RMR3_9SPHN</name>
<sequence>MADQPTPLEAVRAQLALAVGENAVFDGWSDKAVEAAAATHGVDPAIARLAFPKDQLGKIGAYIEAVDAAMEAHFTPDVIAGMKIRDRIREQIWFRLQAMGPAREAVRAALTILAMPQNVATGLKTGWHSADLMWRLAGDKATDFNHYTKRLTLSAVYASTLVAWLDDQSEGWAETSAFLDRRIANVMSFEKWKASWKGSSEQRPSISRFLGRLRYPPH</sequence>
<comment type="pathway">
    <text evidence="1">Cofactor biosynthesis; ubiquinone biosynthesis.</text>
</comment>
<accession>A0ABT0RMR3</accession>
<evidence type="ECO:0000259" key="7">
    <source>
        <dbReference type="Pfam" id="PF08511"/>
    </source>
</evidence>
<comment type="caution">
    <text evidence="8">The sequence shown here is derived from an EMBL/GenBank/DDBJ whole genome shotgun (WGS) entry which is preliminary data.</text>
</comment>
<dbReference type="EMBL" id="JAMGBD010000001">
    <property type="protein sequence ID" value="MCL6683875.1"/>
    <property type="molecule type" value="Genomic_DNA"/>
</dbReference>
<evidence type="ECO:0000256" key="4">
    <source>
        <dbReference type="ARBA" id="ARBA00022946"/>
    </source>
</evidence>
<keyword evidence="5" id="KW-0446">Lipid-binding</keyword>
<evidence type="ECO:0000256" key="1">
    <source>
        <dbReference type="ARBA" id="ARBA00004749"/>
    </source>
</evidence>
<reference evidence="8" key="1">
    <citation type="submission" date="2022-05" db="EMBL/GenBank/DDBJ databases">
        <authorList>
            <person name="Jo J.-H."/>
            <person name="Im W.-T."/>
        </authorList>
    </citation>
    <scope>NUCLEOTIDE SEQUENCE</scope>
    <source>
        <strain evidence="8">SE158</strain>
    </source>
</reference>
<evidence type="ECO:0000256" key="5">
    <source>
        <dbReference type="ARBA" id="ARBA00023121"/>
    </source>
</evidence>
<evidence type="ECO:0000313" key="8">
    <source>
        <dbReference type="EMBL" id="MCL6683875.1"/>
    </source>
</evidence>
<organism evidence="8 9">
    <name type="scientific">Sphingomonas alba</name>
    <dbReference type="NCBI Taxonomy" id="2908208"/>
    <lineage>
        <taxon>Bacteria</taxon>
        <taxon>Pseudomonadati</taxon>
        <taxon>Pseudomonadota</taxon>
        <taxon>Alphaproteobacteria</taxon>
        <taxon>Sphingomonadales</taxon>
        <taxon>Sphingomonadaceae</taxon>
        <taxon>Sphingomonas</taxon>
    </lineage>
</organism>